<feature type="transmembrane region" description="Helical" evidence="6">
    <location>
        <begin position="289"/>
        <end position="316"/>
    </location>
</feature>
<dbReference type="GO" id="GO:0016020">
    <property type="term" value="C:membrane"/>
    <property type="evidence" value="ECO:0007669"/>
    <property type="project" value="UniProtKB-SubCell"/>
</dbReference>
<feature type="transmembrane region" description="Helical" evidence="6">
    <location>
        <begin position="201"/>
        <end position="226"/>
    </location>
</feature>
<dbReference type="SUPFAM" id="SSF161070">
    <property type="entry name" value="SNF-like"/>
    <property type="match status" value="1"/>
</dbReference>
<dbReference type="PROSITE" id="PS50267">
    <property type="entry name" value="NA_NEUROTRAN_SYMP_3"/>
    <property type="match status" value="1"/>
</dbReference>
<protein>
    <submittedName>
        <fullName evidence="7">Transporter</fullName>
    </submittedName>
</protein>
<feature type="transmembrane region" description="Helical" evidence="6">
    <location>
        <begin position="238"/>
        <end position="269"/>
    </location>
</feature>
<feature type="transmembrane region" description="Helical" evidence="6">
    <location>
        <begin position="399"/>
        <end position="417"/>
    </location>
</feature>
<feature type="transmembrane region" description="Helical" evidence="6">
    <location>
        <begin position="159"/>
        <end position="181"/>
    </location>
</feature>
<keyword evidence="2" id="KW-0813">Transport</keyword>
<evidence type="ECO:0000256" key="4">
    <source>
        <dbReference type="ARBA" id="ARBA00022989"/>
    </source>
</evidence>
<comment type="subcellular location">
    <subcellularLocation>
        <location evidence="1">Membrane</location>
        <topology evidence="1">Multi-pass membrane protein</topology>
    </subcellularLocation>
</comment>
<dbReference type="CDD" id="cd10336">
    <property type="entry name" value="SLC6sbd_Tyt1-Like"/>
    <property type="match status" value="1"/>
</dbReference>
<gene>
    <name evidence="7" type="ORF">GCM10009039_10270</name>
</gene>
<organism evidence="7 8">
    <name type="scientific">Halocalculus aciditolerans</name>
    <dbReference type="NCBI Taxonomy" id="1383812"/>
    <lineage>
        <taxon>Archaea</taxon>
        <taxon>Methanobacteriati</taxon>
        <taxon>Methanobacteriota</taxon>
        <taxon>Stenosarchaea group</taxon>
        <taxon>Halobacteria</taxon>
        <taxon>Halobacteriales</taxon>
        <taxon>Halobacteriaceae</taxon>
        <taxon>Halocalculus</taxon>
    </lineage>
</organism>
<dbReference type="RefSeq" id="WP_188976503.1">
    <property type="nucleotide sequence ID" value="NZ_BMPG01000001.1"/>
</dbReference>
<dbReference type="PANTHER" id="PTHR42948">
    <property type="entry name" value="TRANSPORTER"/>
    <property type="match status" value="1"/>
</dbReference>
<feature type="transmembrane region" description="Helical" evidence="6">
    <location>
        <begin position="328"/>
        <end position="347"/>
    </location>
</feature>
<evidence type="ECO:0000313" key="7">
    <source>
        <dbReference type="EMBL" id="GGL54035.1"/>
    </source>
</evidence>
<evidence type="ECO:0000256" key="2">
    <source>
        <dbReference type="ARBA" id="ARBA00022448"/>
    </source>
</evidence>
<feature type="transmembrane region" description="Helical" evidence="6">
    <location>
        <begin position="127"/>
        <end position="147"/>
    </location>
</feature>
<proteinExistence type="predicted"/>
<feature type="transmembrane region" description="Helical" evidence="6">
    <location>
        <begin position="367"/>
        <end position="387"/>
    </location>
</feature>
<evidence type="ECO:0000256" key="1">
    <source>
        <dbReference type="ARBA" id="ARBA00004141"/>
    </source>
</evidence>
<name>A0A830FGQ0_9EURY</name>
<keyword evidence="5 6" id="KW-0472">Membrane</keyword>
<dbReference type="NCBIfam" id="NF037979">
    <property type="entry name" value="Na_transp"/>
    <property type="match status" value="1"/>
</dbReference>
<feature type="transmembrane region" description="Helical" evidence="6">
    <location>
        <begin position="41"/>
        <end position="62"/>
    </location>
</feature>
<accession>A0A830FGQ0</accession>
<feature type="transmembrane region" description="Helical" evidence="6">
    <location>
        <begin position="9"/>
        <end position="29"/>
    </location>
</feature>
<dbReference type="Proteomes" id="UP000607197">
    <property type="component" value="Unassembled WGS sequence"/>
</dbReference>
<evidence type="ECO:0000313" key="8">
    <source>
        <dbReference type="Proteomes" id="UP000607197"/>
    </source>
</evidence>
<dbReference type="PANTHER" id="PTHR42948:SF1">
    <property type="entry name" value="TRANSPORTER"/>
    <property type="match status" value="1"/>
</dbReference>
<keyword evidence="4 6" id="KW-1133">Transmembrane helix</keyword>
<comment type="caution">
    <text evidence="7">The sequence shown here is derived from an EMBL/GenBank/DDBJ whole genome shotgun (WGS) entry which is preliminary data.</text>
</comment>
<dbReference type="EMBL" id="BMPG01000001">
    <property type="protein sequence ID" value="GGL54035.1"/>
    <property type="molecule type" value="Genomic_DNA"/>
</dbReference>
<dbReference type="Pfam" id="PF00209">
    <property type="entry name" value="SNF"/>
    <property type="match status" value="2"/>
</dbReference>
<evidence type="ECO:0000256" key="6">
    <source>
        <dbReference type="SAM" id="Phobius"/>
    </source>
</evidence>
<dbReference type="PRINTS" id="PR00176">
    <property type="entry name" value="NANEUSMPORT"/>
</dbReference>
<sequence>MAERWSSNLGFLLASIGAAVGLGNIWRFSAVLGQNGGGAYLVPYLIAAFAFAVPLLVFEFAVGRALRTDVVSAFRGVGVNYTALGWVVAGSVLVILSYYLVLTGWVLGFLVATLLGVDLSFAGFTGTWWPVAAFVVTTVATGGIVSLGVKEGIERLVKVVLPVVFVVIAGLAVYAATLPGFADALAFLFTPDLSVLADPGVWSAAVGQVFFSLSVGQGIMLTYAAYMDENTDLWRSAVVITVADVAIAITAGLVIFPVVFTLGLAPTAGTELAFTTLPRAFASMPGGRAVGVAFFGLLFFAALTSAVSLLEVGVAAATRSFEWSRAKATLALTTGVFLLGVPSALSYGPSGFALGDVPFLDVLDESVGTLALPVTAFLIAVVFTWVAPNDTAERELGRAYPVVKYALPVLLPVLVALKVAGVARPAWSLTVDRLLAGLWTLPGLLVTLAVLGAAGWLLRRRARAPRRRNRRE</sequence>
<keyword evidence="8" id="KW-1185">Reference proteome</keyword>
<evidence type="ECO:0000256" key="3">
    <source>
        <dbReference type="ARBA" id="ARBA00022692"/>
    </source>
</evidence>
<dbReference type="OrthoDB" id="99721at2157"/>
<reference evidence="7" key="1">
    <citation type="journal article" date="2014" name="Int. J. Syst. Evol. Microbiol.">
        <title>Complete genome sequence of Corynebacterium casei LMG S-19264T (=DSM 44701T), isolated from a smear-ripened cheese.</title>
        <authorList>
            <consortium name="US DOE Joint Genome Institute (JGI-PGF)"/>
            <person name="Walter F."/>
            <person name="Albersmeier A."/>
            <person name="Kalinowski J."/>
            <person name="Ruckert C."/>
        </authorList>
    </citation>
    <scope>NUCLEOTIDE SEQUENCE</scope>
    <source>
        <strain evidence="7">JCM 19596</strain>
    </source>
</reference>
<dbReference type="InterPro" id="IPR047218">
    <property type="entry name" value="YocR/YhdH-like"/>
</dbReference>
<reference evidence="7" key="2">
    <citation type="submission" date="2020-09" db="EMBL/GenBank/DDBJ databases">
        <authorList>
            <person name="Sun Q."/>
            <person name="Ohkuma M."/>
        </authorList>
    </citation>
    <scope>NUCLEOTIDE SEQUENCE</scope>
    <source>
        <strain evidence="7">JCM 19596</strain>
    </source>
</reference>
<dbReference type="InterPro" id="IPR037272">
    <property type="entry name" value="SNS_sf"/>
</dbReference>
<feature type="transmembrane region" description="Helical" evidence="6">
    <location>
        <begin position="83"/>
        <end position="107"/>
    </location>
</feature>
<dbReference type="InterPro" id="IPR000175">
    <property type="entry name" value="Na/ntran_symport"/>
</dbReference>
<keyword evidence="3 6" id="KW-0812">Transmembrane</keyword>
<feature type="transmembrane region" description="Helical" evidence="6">
    <location>
        <begin position="437"/>
        <end position="458"/>
    </location>
</feature>
<evidence type="ECO:0000256" key="5">
    <source>
        <dbReference type="ARBA" id="ARBA00023136"/>
    </source>
</evidence>
<dbReference type="AlphaFoldDB" id="A0A830FGQ0"/>